<name>A0AAC9LAD2_9PSEU</name>
<organism evidence="1 2">
    <name type="scientific">Actinoalloteichus fjordicus</name>
    <dbReference type="NCBI Taxonomy" id="1612552"/>
    <lineage>
        <taxon>Bacteria</taxon>
        <taxon>Bacillati</taxon>
        <taxon>Actinomycetota</taxon>
        <taxon>Actinomycetes</taxon>
        <taxon>Pseudonocardiales</taxon>
        <taxon>Pseudonocardiaceae</taxon>
        <taxon>Actinoalloteichus</taxon>
    </lineage>
</organism>
<evidence type="ECO:0000313" key="2">
    <source>
        <dbReference type="Proteomes" id="UP000185511"/>
    </source>
</evidence>
<dbReference type="KEGG" id="acad:UA74_09285"/>
<gene>
    <name evidence="1" type="ORF">UA74_09285</name>
</gene>
<protein>
    <submittedName>
        <fullName evidence="1">Uncharacterized protein</fullName>
    </submittedName>
</protein>
<accession>A0AAC9LAD2</accession>
<dbReference type="AlphaFoldDB" id="A0AAC9LAD2"/>
<evidence type="ECO:0000313" key="1">
    <source>
        <dbReference type="EMBL" id="APU13921.1"/>
    </source>
</evidence>
<sequence>MERSVEVGLLLGWQEDPFYYELNDPEDYNHSIEAATEELRLPASLVSEIIAWDAEYQATYDPDGYVWSKSGFDSPEIEDAWRERGRVLAERIKRESPVVASVDYRANGVIPPRTCVF</sequence>
<proteinExistence type="predicted"/>
<reference evidence="2" key="1">
    <citation type="submission" date="2016-06" db="EMBL/GenBank/DDBJ databases">
        <title>Complete genome sequence of Actinoalloteichus fjordicus DSM 46855 (=ADI127-17), type strain of the new species Actinoalloteichus fjordicus.</title>
        <authorList>
            <person name="Ruckert C."/>
            <person name="Nouioui I."/>
            <person name="Willmese J."/>
            <person name="van Wezel G."/>
            <person name="Klenk H.-P."/>
            <person name="Kalinowski J."/>
            <person name="Zotchev S.B."/>
        </authorList>
    </citation>
    <scope>NUCLEOTIDE SEQUENCE [LARGE SCALE GENOMIC DNA]</scope>
    <source>
        <strain evidence="2">ADI127-7</strain>
    </source>
</reference>
<dbReference type="Proteomes" id="UP000185511">
    <property type="component" value="Chromosome"/>
</dbReference>
<keyword evidence="2" id="KW-1185">Reference proteome</keyword>
<dbReference type="RefSeq" id="WP_157434073.1">
    <property type="nucleotide sequence ID" value="NZ_CP016076.1"/>
</dbReference>
<dbReference type="EMBL" id="CP016076">
    <property type="protein sequence ID" value="APU13921.1"/>
    <property type="molecule type" value="Genomic_DNA"/>
</dbReference>